<name>A0ABT7L5P4_9BACI</name>
<dbReference type="PANTHER" id="PTHR10098:SF108">
    <property type="entry name" value="TETRATRICOPEPTIDE REPEAT PROTEIN 28"/>
    <property type="match status" value="1"/>
</dbReference>
<protein>
    <submittedName>
        <fullName evidence="3">Helix-turn-helix transcriptional regulator</fullName>
    </submittedName>
</protein>
<dbReference type="InterPro" id="IPR019734">
    <property type="entry name" value="TPR_rpt"/>
</dbReference>
<dbReference type="Pfam" id="PF13424">
    <property type="entry name" value="TPR_12"/>
    <property type="match status" value="1"/>
</dbReference>
<gene>
    <name evidence="3" type="ORF">QQS35_12070</name>
</gene>
<dbReference type="InterPro" id="IPR010982">
    <property type="entry name" value="Lambda_DNA-bd_dom_sf"/>
</dbReference>
<keyword evidence="4" id="KW-1185">Reference proteome</keyword>
<dbReference type="InterPro" id="IPR011990">
    <property type="entry name" value="TPR-like_helical_dom_sf"/>
</dbReference>
<dbReference type="InterPro" id="IPR001387">
    <property type="entry name" value="Cro/C1-type_HTH"/>
</dbReference>
<dbReference type="Gene3D" id="1.10.260.40">
    <property type="entry name" value="lambda repressor-like DNA-binding domains"/>
    <property type="match status" value="1"/>
</dbReference>
<comment type="caution">
    <text evidence="3">The sequence shown here is derived from an EMBL/GenBank/DDBJ whole genome shotgun (WGS) entry which is preliminary data.</text>
</comment>
<dbReference type="PROSITE" id="PS50005">
    <property type="entry name" value="TPR"/>
    <property type="match status" value="2"/>
</dbReference>
<dbReference type="SMART" id="SM00530">
    <property type="entry name" value="HTH_XRE"/>
    <property type="match status" value="1"/>
</dbReference>
<feature type="repeat" description="TPR" evidence="1">
    <location>
        <begin position="268"/>
        <end position="301"/>
    </location>
</feature>
<evidence type="ECO:0000313" key="4">
    <source>
        <dbReference type="Proteomes" id="UP001235343"/>
    </source>
</evidence>
<evidence type="ECO:0000313" key="3">
    <source>
        <dbReference type="EMBL" id="MDL4841188.1"/>
    </source>
</evidence>
<evidence type="ECO:0000256" key="1">
    <source>
        <dbReference type="PROSITE-ProRule" id="PRU00339"/>
    </source>
</evidence>
<dbReference type="RefSeq" id="WP_285932405.1">
    <property type="nucleotide sequence ID" value="NZ_JASTZU010000037.1"/>
</dbReference>
<feature type="repeat" description="TPR" evidence="1">
    <location>
        <begin position="228"/>
        <end position="261"/>
    </location>
</feature>
<organism evidence="3 4">
    <name type="scientific">Aquibacillus rhizosphaerae</name>
    <dbReference type="NCBI Taxonomy" id="3051431"/>
    <lineage>
        <taxon>Bacteria</taxon>
        <taxon>Bacillati</taxon>
        <taxon>Bacillota</taxon>
        <taxon>Bacilli</taxon>
        <taxon>Bacillales</taxon>
        <taxon>Bacillaceae</taxon>
        <taxon>Aquibacillus</taxon>
    </lineage>
</organism>
<dbReference type="PROSITE" id="PS50943">
    <property type="entry name" value="HTH_CROC1"/>
    <property type="match status" value="1"/>
</dbReference>
<dbReference type="Gene3D" id="1.25.40.10">
    <property type="entry name" value="Tetratricopeptide repeat domain"/>
    <property type="match status" value="1"/>
</dbReference>
<dbReference type="SMART" id="SM00028">
    <property type="entry name" value="TPR"/>
    <property type="match status" value="4"/>
</dbReference>
<sequence>MSVAVGRKIRYFRIKAKMTQEKLAQGIISVSYLSKIESDNARPSSEIIAKICKRLNLDPNKTQEDHTLNLCTTWFATILEANVDKANQLYKEIENSVEMILDAGLIKLVEIHMLHYYILTNNRDFADKQFVCLKDESSSFNTIEHYYWLKFCGNYYFSRVSYHKAFTFYRQAEKIFDRNLYSTQAEENDLYYLLSITASNIHQTFFTLVYAGKALEYYQKQQFKKRTAQCHILLGLSYYRAKEFDKAIENYKLAYKLANTMGDDPLLATCHHNLGTLYSSLDDSERAINYYLMSLKLRDENSKSDVLIPISSLMTENYKIGNIKNAKKWLEKGLILVKDLTPSETSLVYEIEVYNHLINGYGESFDKLLLNKVLPFLEEKQLLNEKFEYITILANYYFETRKYKLASIYYNLANKTLKNEYL</sequence>
<dbReference type="Pfam" id="PF01381">
    <property type="entry name" value="HTH_3"/>
    <property type="match status" value="1"/>
</dbReference>
<dbReference type="SUPFAM" id="SSF47413">
    <property type="entry name" value="lambda repressor-like DNA-binding domains"/>
    <property type="match status" value="1"/>
</dbReference>
<dbReference type="CDD" id="cd00093">
    <property type="entry name" value="HTH_XRE"/>
    <property type="match status" value="1"/>
</dbReference>
<reference evidence="3 4" key="1">
    <citation type="submission" date="2023-06" db="EMBL/GenBank/DDBJ databases">
        <title>Aquibacillus rhizosphaerae LR5S19.</title>
        <authorList>
            <person name="Sun J.-Q."/>
        </authorList>
    </citation>
    <scope>NUCLEOTIDE SEQUENCE [LARGE SCALE GENOMIC DNA]</scope>
    <source>
        <strain evidence="3 4">LR5S19</strain>
    </source>
</reference>
<feature type="domain" description="HTH cro/C1-type" evidence="2">
    <location>
        <begin position="9"/>
        <end position="62"/>
    </location>
</feature>
<accession>A0ABT7L5P4</accession>
<dbReference type="PANTHER" id="PTHR10098">
    <property type="entry name" value="RAPSYN-RELATED"/>
    <property type="match status" value="1"/>
</dbReference>
<keyword evidence="1" id="KW-0802">TPR repeat</keyword>
<evidence type="ECO:0000259" key="2">
    <source>
        <dbReference type="PROSITE" id="PS50943"/>
    </source>
</evidence>
<proteinExistence type="predicted"/>
<dbReference type="EMBL" id="JASTZU010000037">
    <property type="protein sequence ID" value="MDL4841188.1"/>
    <property type="molecule type" value="Genomic_DNA"/>
</dbReference>
<dbReference type="Proteomes" id="UP001235343">
    <property type="component" value="Unassembled WGS sequence"/>
</dbReference>
<dbReference type="SUPFAM" id="SSF48452">
    <property type="entry name" value="TPR-like"/>
    <property type="match status" value="1"/>
</dbReference>